<protein>
    <submittedName>
        <fullName evidence="4">Response regulator</fullName>
    </submittedName>
</protein>
<dbReference type="RefSeq" id="WP_131461687.1">
    <property type="nucleotide sequence ID" value="NZ_SJJY01000002.1"/>
</dbReference>
<dbReference type="PROSITE" id="PS50110">
    <property type="entry name" value="RESPONSE_REGULATORY"/>
    <property type="match status" value="1"/>
</dbReference>
<feature type="domain" description="Response regulatory" evidence="3">
    <location>
        <begin position="87"/>
        <end position="202"/>
    </location>
</feature>
<name>A0ABY2A812_9ACTN</name>
<keyword evidence="5" id="KW-1185">Reference proteome</keyword>
<dbReference type="CDD" id="cd00156">
    <property type="entry name" value="REC"/>
    <property type="match status" value="1"/>
</dbReference>
<dbReference type="InterPro" id="IPR011006">
    <property type="entry name" value="CheY-like_superfamily"/>
</dbReference>
<proteinExistence type="predicted"/>
<organism evidence="4 5">
    <name type="scientific">Kribbella speibonae</name>
    <dbReference type="NCBI Taxonomy" id="1572660"/>
    <lineage>
        <taxon>Bacteria</taxon>
        <taxon>Bacillati</taxon>
        <taxon>Actinomycetota</taxon>
        <taxon>Actinomycetes</taxon>
        <taxon>Propionibacteriales</taxon>
        <taxon>Kribbellaceae</taxon>
        <taxon>Kribbella</taxon>
    </lineage>
</organism>
<comment type="caution">
    <text evidence="4">The sequence shown here is derived from an EMBL/GenBank/DDBJ whole genome shotgun (WGS) entry which is preliminary data.</text>
</comment>
<feature type="modified residue" description="4-aspartylphosphate" evidence="1">
    <location>
        <position position="136"/>
    </location>
</feature>
<evidence type="ECO:0000313" key="4">
    <source>
        <dbReference type="EMBL" id="TCC25222.1"/>
    </source>
</evidence>
<keyword evidence="1" id="KW-0597">Phosphoprotein</keyword>
<evidence type="ECO:0000256" key="2">
    <source>
        <dbReference type="SAM" id="Phobius"/>
    </source>
</evidence>
<keyword evidence="2" id="KW-0472">Membrane</keyword>
<accession>A0ABY2A812</accession>
<keyword evidence="2" id="KW-1133">Transmembrane helix</keyword>
<evidence type="ECO:0000313" key="5">
    <source>
        <dbReference type="Proteomes" id="UP000292385"/>
    </source>
</evidence>
<feature type="transmembrane region" description="Helical" evidence="2">
    <location>
        <begin position="6"/>
        <end position="26"/>
    </location>
</feature>
<dbReference type="Proteomes" id="UP000292385">
    <property type="component" value="Unassembled WGS sequence"/>
</dbReference>
<dbReference type="EMBL" id="SJJY01000002">
    <property type="protein sequence ID" value="TCC25222.1"/>
    <property type="molecule type" value="Genomic_DNA"/>
</dbReference>
<dbReference type="InterPro" id="IPR001789">
    <property type="entry name" value="Sig_transdc_resp-reg_receiver"/>
</dbReference>
<reference evidence="4 5" key="1">
    <citation type="submission" date="2019-02" db="EMBL/GenBank/DDBJ databases">
        <title>Kribbella capetownensis sp. nov. and Kribbella speibonae sp. nov., isolated from soil.</title>
        <authorList>
            <person name="Curtis S.M."/>
            <person name="Norton I."/>
            <person name="Everest G.J."/>
            <person name="Meyers P.R."/>
        </authorList>
    </citation>
    <scope>NUCLEOTIDE SEQUENCE [LARGE SCALE GENOMIC DNA]</scope>
    <source>
        <strain evidence="4 5">SK5</strain>
    </source>
</reference>
<evidence type="ECO:0000259" key="3">
    <source>
        <dbReference type="PROSITE" id="PS50110"/>
    </source>
</evidence>
<evidence type="ECO:0000256" key="1">
    <source>
        <dbReference type="PROSITE-ProRule" id="PRU00169"/>
    </source>
</evidence>
<dbReference type="Pfam" id="PF00072">
    <property type="entry name" value="Response_reg"/>
    <property type="match status" value="1"/>
</dbReference>
<dbReference type="SMART" id="SM00448">
    <property type="entry name" value="REC"/>
    <property type="match status" value="1"/>
</dbReference>
<sequence length="210" mass="23185">MDWDLGSVVILFVIVIGMGTLLYRVVKRGGRGEATISVAQLFTANIKLETALDDRTKATKAIRSAAQERGEVIEQVAVPEDSTRFARILWVDDQPDNNLLETVALESLGRFVTHTTSTRAGLRYLAELNYSLAVTDIGRHGDPKAGIEFLHRVRRKYPQLPLIVYTLNAHIVAEEAIAAGADAVVDQPDELLRYVEAYIAASFTQSSFAR</sequence>
<dbReference type="SUPFAM" id="SSF52172">
    <property type="entry name" value="CheY-like"/>
    <property type="match status" value="1"/>
</dbReference>
<gene>
    <name evidence="4" type="ORF">E0H58_13725</name>
</gene>
<dbReference type="Gene3D" id="3.40.50.2300">
    <property type="match status" value="1"/>
</dbReference>
<keyword evidence="2" id="KW-0812">Transmembrane</keyword>